<name>A0A067QSL8_ZOONE</name>
<dbReference type="PROSITE" id="PS50164">
    <property type="entry name" value="GIY_YIG"/>
    <property type="match status" value="1"/>
</dbReference>
<dbReference type="AlphaFoldDB" id="A0A067QSL8"/>
<dbReference type="EMBL" id="KK853071">
    <property type="protein sequence ID" value="KDR11794.1"/>
    <property type="molecule type" value="Genomic_DNA"/>
</dbReference>
<gene>
    <name evidence="2" type="ORF">L798_14173</name>
</gene>
<dbReference type="InterPro" id="IPR035901">
    <property type="entry name" value="GIY-YIG_endonuc_sf"/>
</dbReference>
<dbReference type="eggNOG" id="ENOG502QTNN">
    <property type="taxonomic scope" value="Eukaryota"/>
</dbReference>
<dbReference type="InterPro" id="IPR000305">
    <property type="entry name" value="GIY-YIG_endonuc"/>
</dbReference>
<dbReference type="InParanoid" id="A0A067QSL8"/>
<accession>A0A067QSL8</accession>
<reference evidence="2 3" key="1">
    <citation type="journal article" date="2014" name="Nat. Commun.">
        <title>Molecular traces of alternative social organization in a termite genome.</title>
        <authorList>
            <person name="Terrapon N."/>
            <person name="Li C."/>
            <person name="Robertson H.M."/>
            <person name="Ji L."/>
            <person name="Meng X."/>
            <person name="Booth W."/>
            <person name="Chen Z."/>
            <person name="Childers C.P."/>
            <person name="Glastad K.M."/>
            <person name="Gokhale K."/>
            <person name="Gowin J."/>
            <person name="Gronenberg W."/>
            <person name="Hermansen R.A."/>
            <person name="Hu H."/>
            <person name="Hunt B.G."/>
            <person name="Huylmans A.K."/>
            <person name="Khalil S.M."/>
            <person name="Mitchell R.D."/>
            <person name="Munoz-Torres M.C."/>
            <person name="Mustard J.A."/>
            <person name="Pan H."/>
            <person name="Reese J.T."/>
            <person name="Scharf M.E."/>
            <person name="Sun F."/>
            <person name="Vogel H."/>
            <person name="Xiao J."/>
            <person name="Yang W."/>
            <person name="Yang Z."/>
            <person name="Yang Z."/>
            <person name="Zhou J."/>
            <person name="Zhu J."/>
            <person name="Brent C.S."/>
            <person name="Elsik C.G."/>
            <person name="Goodisman M.A."/>
            <person name="Liberles D.A."/>
            <person name="Roe R.M."/>
            <person name="Vargo E.L."/>
            <person name="Vilcinskas A."/>
            <person name="Wang J."/>
            <person name="Bornberg-Bauer E."/>
            <person name="Korb J."/>
            <person name="Zhang G."/>
            <person name="Liebig J."/>
        </authorList>
    </citation>
    <scope>NUCLEOTIDE SEQUENCE [LARGE SCALE GENOMIC DNA]</scope>
    <source>
        <tissue evidence="2">Whole organism</tissue>
    </source>
</reference>
<protein>
    <recommendedName>
        <fullName evidence="1">GIY-YIG domain-containing protein</fullName>
    </recommendedName>
</protein>
<feature type="domain" description="GIY-YIG" evidence="1">
    <location>
        <begin position="39"/>
        <end position="128"/>
    </location>
</feature>
<proteinExistence type="predicted"/>
<dbReference type="Proteomes" id="UP000027135">
    <property type="component" value="Unassembled WGS sequence"/>
</dbReference>
<evidence type="ECO:0000313" key="3">
    <source>
        <dbReference type="Proteomes" id="UP000027135"/>
    </source>
</evidence>
<dbReference type="OMA" id="IGFHIND"/>
<evidence type="ECO:0000259" key="1">
    <source>
        <dbReference type="PROSITE" id="PS50164"/>
    </source>
</evidence>
<evidence type="ECO:0000313" key="2">
    <source>
        <dbReference type="EMBL" id="KDR11794.1"/>
    </source>
</evidence>
<sequence length="150" mass="17262">MTFNRISRLLARHNIKSVGLPPKKIPSFLRLVKDDLGLKMPGVYSIPCECGKVYIGQTGRSVEARIREHEHHIWIGQPEKSAVAEHHFNMEHCIQLGDTSILSSKTGYMDRIIREAIKIKLHPDNFNREDGLYLSRSWKPLIHTLQGLRE</sequence>
<organism evidence="2 3">
    <name type="scientific">Zootermopsis nevadensis</name>
    <name type="common">Dampwood termite</name>
    <dbReference type="NCBI Taxonomy" id="136037"/>
    <lineage>
        <taxon>Eukaryota</taxon>
        <taxon>Metazoa</taxon>
        <taxon>Ecdysozoa</taxon>
        <taxon>Arthropoda</taxon>
        <taxon>Hexapoda</taxon>
        <taxon>Insecta</taxon>
        <taxon>Pterygota</taxon>
        <taxon>Neoptera</taxon>
        <taxon>Polyneoptera</taxon>
        <taxon>Dictyoptera</taxon>
        <taxon>Blattodea</taxon>
        <taxon>Blattoidea</taxon>
        <taxon>Termitoidae</taxon>
        <taxon>Termopsidae</taxon>
        <taxon>Zootermopsis</taxon>
    </lineage>
</organism>
<keyword evidence="3" id="KW-1185">Reference proteome</keyword>
<dbReference type="SUPFAM" id="SSF82771">
    <property type="entry name" value="GIY-YIG endonuclease"/>
    <property type="match status" value="1"/>
</dbReference>